<name>A0A0A7EMJ0_9GAMM</name>
<keyword evidence="4 6" id="KW-1133">Transmembrane helix</keyword>
<dbReference type="STRING" id="1348114.OM33_19800"/>
<feature type="transmembrane region" description="Helical" evidence="6">
    <location>
        <begin position="21"/>
        <end position="44"/>
    </location>
</feature>
<keyword evidence="2" id="KW-1003">Cell membrane</keyword>
<evidence type="ECO:0000256" key="1">
    <source>
        <dbReference type="ARBA" id="ARBA00004651"/>
    </source>
</evidence>
<dbReference type="GO" id="GO:0005524">
    <property type="term" value="F:ATP binding"/>
    <property type="evidence" value="ECO:0007669"/>
    <property type="project" value="UniProtKB-KW"/>
</dbReference>
<dbReference type="PANTHER" id="PTHR30572">
    <property type="entry name" value="MEMBRANE COMPONENT OF TRANSPORTER-RELATED"/>
    <property type="match status" value="1"/>
</dbReference>
<feature type="domain" description="ABC3 transporter permease C-terminal" evidence="7">
    <location>
        <begin position="314"/>
        <end position="430"/>
    </location>
</feature>
<dbReference type="HOGENOM" id="CLU_625346_0_0_6"/>
<dbReference type="KEGG" id="pseo:OM33_19800"/>
<dbReference type="InterPro" id="IPR025857">
    <property type="entry name" value="MacB_PCD"/>
</dbReference>
<dbReference type="eggNOG" id="COG0577">
    <property type="taxonomic scope" value="Bacteria"/>
</dbReference>
<evidence type="ECO:0000256" key="6">
    <source>
        <dbReference type="SAM" id="Phobius"/>
    </source>
</evidence>
<proteinExistence type="predicted"/>
<keyword evidence="5 6" id="KW-0472">Membrane</keyword>
<dbReference type="EMBL" id="CP009889">
    <property type="protein sequence ID" value="AIY67291.1"/>
    <property type="molecule type" value="Genomic_DNA"/>
</dbReference>
<evidence type="ECO:0000313" key="9">
    <source>
        <dbReference type="EMBL" id="AIY67291.1"/>
    </source>
</evidence>
<keyword evidence="3 6" id="KW-0812">Transmembrane</keyword>
<keyword evidence="10" id="KW-1185">Reference proteome</keyword>
<keyword evidence="9" id="KW-0067">ATP-binding</keyword>
<dbReference type="Pfam" id="PF02687">
    <property type="entry name" value="FtsX"/>
    <property type="match status" value="1"/>
</dbReference>
<feature type="domain" description="MacB-like periplasmic core" evidence="8">
    <location>
        <begin position="20"/>
        <end position="272"/>
    </location>
</feature>
<evidence type="ECO:0000259" key="7">
    <source>
        <dbReference type="Pfam" id="PF02687"/>
    </source>
</evidence>
<dbReference type="GO" id="GO:0022857">
    <property type="term" value="F:transmembrane transporter activity"/>
    <property type="evidence" value="ECO:0007669"/>
    <property type="project" value="TreeGrafter"/>
</dbReference>
<evidence type="ECO:0000256" key="4">
    <source>
        <dbReference type="ARBA" id="ARBA00022989"/>
    </source>
</evidence>
<gene>
    <name evidence="9" type="ORF">OM33_19800</name>
</gene>
<evidence type="ECO:0000256" key="5">
    <source>
        <dbReference type="ARBA" id="ARBA00023136"/>
    </source>
</evidence>
<reference evidence="9 10" key="1">
    <citation type="submission" date="2014-11" db="EMBL/GenBank/DDBJ databases">
        <title>Complete Genome Sequence of Pseudoalteromonas sp. Strain OCN003 Isolated from Kaneohe Bay, Oahu, Hawaii.</title>
        <authorList>
            <person name="Beurmann S."/>
            <person name="Videau P."/>
            <person name="Ushijima B."/>
            <person name="Smith A.M."/>
            <person name="Aeby G.S."/>
            <person name="Callahan S.M."/>
            <person name="Belcaid M."/>
        </authorList>
    </citation>
    <scope>NUCLEOTIDE SEQUENCE [LARGE SCALE GENOMIC DNA]</scope>
    <source>
        <strain evidence="9 10">OCN003</strain>
    </source>
</reference>
<dbReference type="GO" id="GO:0005886">
    <property type="term" value="C:plasma membrane"/>
    <property type="evidence" value="ECO:0007669"/>
    <property type="project" value="UniProtKB-SubCell"/>
</dbReference>
<evidence type="ECO:0000313" key="10">
    <source>
        <dbReference type="Proteomes" id="UP000030341"/>
    </source>
</evidence>
<comment type="subcellular location">
    <subcellularLocation>
        <location evidence="1">Cell membrane</location>
        <topology evidence="1">Multi-pass membrane protein</topology>
    </subcellularLocation>
</comment>
<feature type="transmembrane region" description="Helical" evidence="6">
    <location>
        <begin position="311"/>
        <end position="336"/>
    </location>
</feature>
<evidence type="ECO:0000256" key="2">
    <source>
        <dbReference type="ARBA" id="ARBA00022475"/>
    </source>
</evidence>
<keyword evidence="9" id="KW-0547">Nucleotide-binding</keyword>
<dbReference type="InterPro" id="IPR003838">
    <property type="entry name" value="ABC3_permease_C"/>
</dbReference>
<evidence type="ECO:0000256" key="3">
    <source>
        <dbReference type="ARBA" id="ARBA00022692"/>
    </source>
</evidence>
<dbReference type="RefSeq" id="WP_040136168.1">
    <property type="nucleotide sequence ID" value="NZ_CP009889.1"/>
</dbReference>
<dbReference type="Proteomes" id="UP000030341">
    <property type="component" value="Chromosome 2"/>
</dbReference>
<feature type="transmembrane region" description="Helical" evidence="6">
    <location>
        <begin position="356"/>
        <end position="380"/>
    </location>
</feature>
<accession>A0A0A7EMJ0</accession>
<dbReference type="OrthoDB" id="8735006at2"/>
<dbReference type="Pfam" id="PF12704">
    <property type="entry name" value="MacB_PCD"/>
    <property type="match status" value="1"/>
</dbReference>
<evidence type="ECO:0000259" key="8">
    <source>
        <dbReference type="Pfam" id="PF12704"/>
    </source>
</evidence>
<dbReference type="InterPro" id="IPR050250">
    <property type="entry name" value="Macrolide_Exporter_MacB"/>
</dbReference>
<feature type="transmembrane region" description="Helical" evidence="6">
    <location>
        <begin position="400"/>
        <end position="425"/>
    </location>
</feature>
<dbReference type="PANTHER" id="PTHR30572:SF18">
    <property type="entry name" value="ABC-TYPE MACROLIDE FAMILY EXPORT SYSTEM PERMEASE COMPONENT 2"/>
    <property type="match status" value="1"/>
</dbReference>
<protein>
    <submittedName>
        <fullName evidence="9">ABC transporter ATP-binding protein</fullName>
    </submittedName>
</protein>
<organism evidence="9 10">
    <name type="scientific">Pseudoalteromonas piratica</name>
    <dbReference type="NCBI Taxonomy" id="1348114"/>
    <lineage>
        <taxon>Bacteria</taxon>
        <taxon>Pseudomonadati</taxon>
        <taxon>Pseudomonadota</taxon>
        <taxon>Gammaproteobacteria</taxon>
        <taxon>Alteromonadales</taxon>
        <taxon>Pseudoalteromonadaceae</taxon>
        <taxon>Pseudoalteromonas</taxon>
    </lineage>
</organism>
<sequence>MFSHYIDLSWRSFKRTPLVSVLMVMAIAIGIGVTMTSLSVYHMMSMDPIPNKSSQLFAVQLQSMDEGETWFSPDSIPYQLTYKDTDHLLNADLPYKRAALMKTGFSVHLNSDKIKPFLETARVTSRDAFEMFNLTFLHGGVWSLEQEQNAAPVVVISETMSKKLFGTDNGVGQTLYLDDLSMRVVGVIQDWQLHVKYYDPNNGAFNDPEQIFIPFSLIKAHELNTWGNTNGWKHEPVKVFNDKLESEKVWLQFWVQLNNDSEKQAYSDYITNYILDQKKLGRFTREQPEFKLRDVNEWIIYRQVVNEDNKIMVALSFMFLAVCLANILGLLLAKFLRRAPEVGVRRALGASKRQVFYQHIVEVGMLGLFGGVLGILVAQLGLLGIRQSYSYYESLANMDISMLMTAPIIAISACILAGIYPAWLVCRTTPSTYLKTQ</sequence>
<dbReference type="AlphaFoldDB" id="A0A0A7EMJ0"/>